<reference evidence="2 3" key="1">
    <citation type="submission" date="2024-03" db="EMBL/GenBank/DDBJ databases">
        <title>Novel species of the genus Variovorax.</title>
        <authorList>
            <person name="Liu Q."/>
            <person name="Xin Y.-H."/>
        </authorList>
    </citation>
    <scope>NUCLEOTIDE SEQUENCE [LARGE SCALE GENOMIC DNA]</scope>
    <source>
        <strain evidence="2 3">KACC 18899</strain>
    </source>
</reference>
<keyword evidence="3" id="KW-1185">Reference proteome</keyword>
<sequence>MPISDEAPCGASLEYDAEYAVLLSRMTPRGEAQYGDFVGTAEAPSWAEIERDCRRLLLRTKDIHLLVWLCRARTRLAQAAGLAQSLSMLATVLQTWPDAVHPQLVIEGQFEPEVRANALAGLADPEGLLGDVREILVASSTAMRLTVRDVERALAVPRPVDALSPESVHRQIEALRAATDAEAPVHLLAHAAGHARAIDEWARRQLAGDAPALEGLLRLLNLFVAREASQIEPVVQMTNEQSPVTPEEVHAFRPVAGGSAREDVLATIRAAREWFETHEPSSPVAVLLKQAERMVGKRFSQVADSIPLDLLRKWELEEGEGASLGAPV</sequence>
<name>A0ABU8VCG3_9BURK</name>
<dbReference type="EMBL" id="JBBKZU010000002">
    <property type="protein sequence ID" value="MEJ8810710.1"/>
    <property type="molecule type" value="Genomic_DNA"/>
</dbReference>
<dbReference type="Proteomes" id="UP001365846">
    <property type="component" value="Unassembled WGS sequence"/>
</dbReference>
<dbReference type="InterPro" id="IPR017740">
    <property type="entry name" value="TssA-like"/>
</dbReference>
<accession>A0ABU8VCG3</accession>
<organism evidence="2 3">
    <name type="scientific">Variovorax ureilyticus</name>
    <dbReference type="NCBI Taxonomy" id="1836198"/>
    <lineage>
        <taxon>Bacteria</taxon>
        <taxon>Pseudomonadati</taxon>
        <taxon>Pseudomonadota</taxon>
        <taxon>Betaproteobacteria</taxon>
        <taxon>Burkholderiales</taxon>
        <taxon>Comamonadaceae</taxon>
        <taxon>Variovorax</taxon>
    </lineage>
</organism>
<gene>
    <name evidence="2" type="ORF">WKW77_06500</name>
</gene>
<evidence type="ECO:0000259" key="1">
    <source>
        <dbReference type="Pfam" id="PF06812"/>
    </source>
</evidence>
<comment type="caution">
    <text evidence="2">The sequence shown here is derived from an EMBL/GenBank/DDBJ whole genome shotgun (WGS) entry which is preliminary data.</text>
</comment>
<protein>
    <submittedName>
        <fullName evidence="2">Type VI secretion system ImpA family N-terminal domain-containing protein</fullName>
    </submittedName>
</protein>
<evidence type="ECO:0000313" key="3">
    <source>
        <dbReference type="Proteomes" id="UP001365846"/>
    </source>
</evidence>
<dbReference type="Pfam" id="PF06812">
    <property type="entry name" value="ImpA_N"/>
    <property type="match status" value="1"/>
</dbReference>
<dbReference type="PANTHER" id="PTHR37951:SF1">
    <property type="entry name" value="TYPE VI SECRETION SYSTEM COMPONENT TSSA1"/>
    <property type="match status" value="1"/>
</dbReference>
<dbReference type="InterPro" id="IPR010657">
    <property type="entry name" value="ImpA_N"/>
</dbReference>
<dbReference type="PANTHER" id="PTHR37951">
    <property type="entry name" value="CYTOPLASMIC PROTEIN-RELATED"/>
    <property type="match status" value="1"/>
</dbReference>
<proteinExistence type="predicted"/>
<evidence type="ECO:0000313" key="2">
    <source>
        <dbReference type="EMBL" id="MEJ8810710.1"/>
    </source>
</evidence>
<dbReference type="RefSeq" id="WP_340356022.1">
    <property type="nucleotide sequence ID" value="NZ_JBBKZU010000002.1"/>
</dbReference>
<feature type="domain" description="ImpA N-terminal" evidence="1">
    <location>
        <begin position="2"/>
        <end position="123"/>
    </location>
</feature>